<dbReference type="InterPro" id="IPR007454">
    <property type="entry name" value="UPF0250_YbeD-like"/>
</dbReference>
<evidence type="ECO:0000256" key="1">
    <source>
        <dbReference type="ARBA" id="ARBA00008460"/>
    </source>
</evidence>
<dbReference type="EMBL" id="CP044222">
    <property type="protein sequence ID" value="QEW07820.1"/>
    <property type="molecule type" value="Genomic_DNA"/>
</dbReference>
<gene>
    <name evidence="3" type="ORF">F5I99_15705</name>
</gene>
<dbReference type="GO" id="GO:0005829">
    <property type="term" value="C:cytosol"/>
    <property type="evidence" value="ECO:0007669"/>
    <property type="project" value="TreeGrafter"/>
</dbReference>
<dbReference type="InterPro" id="IPR027471">
    <property type="entry name" value="YbeD-like_sf"/>
</dbReference>
<dbReference type="PANTHER" id="PTHR38036">
    <property type="entry name" value="UPF0250 PROTEIN YBED"/>
    <property type="match status" value="1"/>
</dbReference>
<dbReference type="Gene3D" id="3.30.70.260">
    <property type="match status" value="1"/>
</dbReference>
<sequence>MTDSPEAPKIEFPCADYPIKVVGNNDNDFYGFVVETVKGFDPGLDLEKVSVQDSRNGRFRSVRLKIKATGEEQLQDLFAALKASGRVHMVL</sequence>
<comment type="similarity">
    <text evidence="1 2">Belongs to the UPF0250 family.</text>
</comment>
<evidence type="ECO:0000256" key="2">
    <source>
        <dbReference type="HAMAP-Rule" id="MF_00659"/>
    </source>
</evidence>
<dbReference type="SUPFAM" id="SSF117991">
    <property type="entry name" value="YbeD/HP0495-like"/>
    <property type="match status" value="1"/>
</dbReference>
<dbReference type="KEGG" id="nik:F5I99_15705"/>
<proteinExistence type="inferred from homology"/>
<reference evidence="3 4" key="1">
    <citation type="submission" date="2019-09" db="EMBL/GenBank/DDBJ databases">
        <title>Nitrincola iocasae sp. nov., a bacterium isolated from the sediment collected at a cold seep field in South China Sea.</title>
        <authorList>
            <person name="Zhang H."/>
            <person name="Wang H."/>
            <person name="Li C."/>
        </authorList>
    </citation>
    <scope>NUCLEOTIDE SEQUENCE [LARGE SCALE GENOMIC DNA]</scope>
    <source>
        <strain evidence="3 4">KXZD1103</strain>
    </source>
</reference>
<accession>A0A5J6LGN5</accession>
<keyword evidence="4" id="KW-1185">Reference proteome</keyword>
<evidence type="ECO:0000313" key="4">
    <source>
        <dbReference type="Proteomes" id="UP000325606"/>
    </source>
</evidence>
<name>A0A5J6LGN5_9GAMM</name>
<evidence type="ECO:0000313" key="3">
    <source>
        <dbReference type="EMBL" id="QEW07820.1"/>
    </source>
</evidence>
<dbReference type="HAMAP" id="MF_00659">
    <property type="entry name" value="UPF0250"/>
    <property type="match status" value="1"/>
</dbReference>
<dbReference type="RefSeq" id="WP_151057621.1">
    <property type="nucleotide sequence ID" value="NZ_CP044222.1"/>
</dbReference>
<dbReference type="Pfam" id="PF04359">
    <property type="entry name" value="DUF493"/>
    <property type="match status" value="1"/>
</dbReference>
<protein>
    <recommendedName>
        <fullName evidence="2">UPF0250 protein F5I99_15705</fullName>
    </recommendedName>
</protein>
<dbReference type="Proteomes" id="UP000325606">
    <property type="component" value="Chromosome"/>
</dbReference>
<organism evidence="3 4">
    <name type="scientific">Nitrincola iocasae</name>
    <dbReference type="NCBI Taxonomy" id="2614693"/>
    <lineage>
        <taxon>Bacteria</taxon>
        <taxon>Pseudomonadati</taxon>
        <taxon>Pseudomonadota</taxon>
        <taxon>Gammaproteobacteria</taxon>
        <taxon>Oceanospirillales</taxon>
        <taxon>Oceanospirillaceae</taxon>
        <taxon>Nitrincola</taxon>
    </lineage>
</organism>
<dbReference type="PANTHER" id="PTHR38036:SF1">
    <property type="entry name" value="UPF0250 PROTEIN YBED"/>
    <property type="match status" value="1"/>
</dbReference>
<dbReference type="AlphaFoldDB" id="A0A5J6LGN5"/>